<dbReference type="InterPro" id="IPR041166">
    <property type="entry name" value="Rubredoxin_2"/>
</dbReference>
<evidence type="ECO:0000256" key="6">
    <source>
        <dbReference type="ARBA" id="ARBA00022833"/>
    </source>
</evidence>
<keyword evidence="6 13" id="KW-0862">Zinc</keyword>
<proteinExistence type="inferred from homology"/>
<feature type="compositionally biased region" description="Basic and acidic residues" evidence="14">
    <location>
        <begin position="173"/>
        <end position="193"/>
    </location>
</feature>
<dbReference type="GO" id="GO:0000725">
    <property type="term" value="P:recombinational repair"/>
    <property type="evidence" value="ECO:0007669"/>
    <property type="project" value="UniProtKB-UniRule"/>
</dbReference>
<organism evidence="16 17">
    <name type="scientific">Helicobacter macacae MIT 99-5501</name>
    <dbReference type="NCBI Taxonomy" id="1357400"/>
    <lineage>
        <taxon>Bacteria</taxon>
        <taxon>Pseudomonadati</taxon>
        <taxon>Campylobacterota</taxon>
        <taxon>Epsilonproteobacteria</taxon>
        <taxon>Campylobacterales</taxon>
        <taxon>Helicobacteraceae</taxon>
        <taxon>Helicobacter</taxon>
    </lineage>
</organism>
<keyword evidence="9 11" id="KW-0238">DNA-binding</keyword>
<dbReference type="Pfam" id="PF05362">
    <property type="entry name" value="Lon_C"/>
    <property type="match status" value="1"/>
</dbReference>
<keyword evidence="7 11" id="KW-0067">ATP-binding</keyword>
<evidence type="ECO:0000256" key="7">
    <source>
        <dbReference type="ARBA" id="ARBA00022840"/>
    </source>
</evidence>
<accession>V8CBG8</accession>
<dbReference type="SUPFAM" id="SSF54211">
    <property type="entry name" value="Ribosomal protein S5 domain 2-like"/>
    <property type="match status" value="1"/>
</dbReference>
<dbReference type="InterPro" id="IPR020568">
    <property type="entry name" value="Ribosomal_Su5_D2-typ_SF"/>
</dbReference>
<dbReference type="GO" id="GO:0004252">
    <property type="term" value="F:serine-type endopeptidase activity"/>
    <property type="evidence" value="ECO:0007669"/>
    <property type="project" value="InterPro"/>
</dbReference>
<protein>
    <recommendedName>
        <fullName evidence="11 12">DNA repair protein RadA</fullName>
    </recommendedName>
</protein>
<dbReference type="Proteomes" id="UP000018731">
    <property type="component" value="Unassembled WGS sequence"/>
</dbReference>
<comment type="function">
    <text evidence="13">DNA-dependent ATPase involved in processing of recombination intermediates, plays a role in repairing DNA breaks. Stimulates the branch migration of RecA-mediated strand transfer reactions, allowing the 3' invading strand to extend heteroduplex DNA faster. Binds ssDNA in the presence of ADP but not other nucleotides, has ATPase activity that is stimulated by ssDNA and various branched DNA structures, but inhibited by SSB. Does not have RecA's homology-searching function.</text>
</comment>
<dbReference type="InterPro" id="IPR008269">
    <property type="entry name" value="Lon_proteolytic"/>
</dbReference>
<dbReference type="Gene3D" id="3.40.50.300">
    <property type="entry name" value="P-loop containing nucleotide triphosphate hydrolases"/>
    <property type="match status" value="1"/>
</dbReference>
<dbReference type="AlphaFoldDB" id="V8CBG8"/>
<feature type="binding site" evidence="11">
    <location>
        <begin position="101"/>
        <end position="108"/>
    </location>
    <ligand>
        <name>ATP</name>
        <dbReference type="ChEBI" id="CHEBI:30616"/>
    </ligand>
</feature>
<keyword evidence="1 11" id="KW-0479">Metal-binding</keyword>
<evidence type="ECO:0000256" key="13">
    <source>
        <dbReference type="RuleBase" id="RU003555"/>
    </source>
</evidence>
<evidence type="ECO:0000256" key="14">
    <source>
        <dbReference type="SAM" id="MobiDB-lite"/>
    </source>
</evidence>
<dbReference type="InterPro" id="IPR014774">
    <property type="entry name" value="KaiC-like_dom"/>
</dbReference>
<comment type="caution">
    <text evidence="16">The sequence shown here is derived from an EMBL/GenBank/DDBJ whole genome shotgun (WGS) entry which is preliminary data.</text>
</comment>
<dbReference type="GO" id="GO:0005829">
    <property type="term" value="C:cytosol"/>
    <property type="evidence" value="ECO:0007669"/>
    <property type="project" value="TreeGrafter"/>
</dbReference>
<feature type="domain" description="RecA family profile 1" evidence="15">
    <location>
        <begin position="72"/>
        <end position="248"/>
    </location>
</feature>
<keyword evidence="3 11" id="KW-0227">DNA damage</keyword>
<dbReference type="PATRIC" id="fig|1357400.3.peg.1113"/>
<keyword evidence="17" id="KW-1185">Reference proteome</keyword>
<dbReference type="GO" id="GO:0004176">
    <property type="term" value="F:ATP-dependent peptidase activity"/>
    <property type="evidence" value="ECO:0007669"/>
    <property type="project" value="InterPro"/>
</dbReference>
<dbReference type="eggNOG" id="COG1066">
    <property type="taxonomic scope" value="Bacteria"/>
</dbReference>
<sequence length="479" mass="52341">MAKKSSLFECQHCGWQTTKWLGKCGECGSWDSLIELNQVQKEFIKTQNSAISTSGLNSAKTPLPITQISSEQNHFFSSFEEELDIVLGGGIVRGGLYLVGGSPGVGKSTLLLKVAGNLAKNSHNVLYVSGEESAGQIRLRAQRLGAIHNQLFLLNEINLDSIKFALQNGAKQVESKNPNDENHKGEKSQKHTKDSAGFDLCIIDSIQTIYSPNVASAPGSISQVREITFELMRLAKENNISIFIIGHITKEGSIAGPRVLEHMVDCVLYFEGDSSKELRLLRGFKNRFGTTSEIGIFEMSADGLKSAKDASRAFFTRKKSVAGSAVSVILEGSRALVIEIQALVSESYGNPRRQSTGFDSNRLNMLLALLERKLEIPLNRYDVFVNVVGGIKISETSADLCVVAAIISSFRNRPLGIESAFIGEVSLTGDVREVGNLEVRLKEMQSYGLKKAIVPKIPSFQTAIKCFAVSEVSEVLERM</sequence>
<dbReference type="SMART" id="SM00382">
    <property type="entry name" value="AAA"/>
    <property type="match status" value="1"/>
</dbReference>
<keyword evidence="4 13" id="KW-0863">Zinc-finger</keyword>
<keyword evidence="2 11" id="KW-0547">Nucleotide-binding</keyword>
<evidence type="ECO:0000313" key="16">
    <source>
        <dbReference type="EMBL" id="ETD24061.1"/>
    </source>
</evidence>
<reference evidence="16 17" key="1">
    <citation type="journal article" date="2014" name="Genome Announc.">
        <title>Draft genome sequences of six enterohepatic helicobacter species isolated from humans and one from rhesus macaques.</title>
        <authorList>
            <person name="Shen Z."/>
            <person name="Sheh A."/>
            <person name="Young S.K."/>
            <person name="Abouelliel A."/>
            <person name="Ward D.V."/>
            <person name="Earl A.M."/>
            <person name="Fox J.G."/>
        </authorList>
    </citation>
    <scope>NUCLEOTIDE SEQUENCE [LARGE SCALE GENOMIC DNA]</scope>
    <source>
        <strain evidence="16 17">MIT 99-5501</strain>
    </source>
</reference>
<dbReference type="Gene3D" id="3.30.230.10">
    <property type="match status" value="1"/>
</dbReference>
<evidence type="ECO:0000313" key="17">
    <source>
        <dbReference type="Proteomes" id="UP000018731"/>
    </source>
</evidence>
<dbReference type="InterPro" id="IPR014721">
    <property type="entry name" value="Ribsml_uS5_D2-typ_fold_subgr"/>
</dbReference>
<dbReference type="InterPro" id="IPR003593">
    <property type="entry name" value="AAA+_ATPase"/>
</dbReference>
<comment type="function">
    <text evidence="11">Plays a role in repairing double-strand DNA breaks, probably involving stabilizing or processing branched DNA or blocked replication forks.</text>
</comment>
<comment type="domain">
    <text evidence="11">The middle region has homology to RecA with ATPase motifs including the RadA KNRFG motif, while the C-terminus is homologous to Lon protease.</text>
</comment>
<evidence type="ECO:0000256" key="1">
    <source>
        <dbReference type="ARBA" id="ARBA00022723"/>
    </source>
</evidence>
<dbReference type="InterPro" id="IPR004504">
    <property type="entry name" value="DNA_repair_RadA"/>
</dbReference>
<dbReference type="PRINTS" id="PR01874">
    <property type="entry name" value="DNAREPAIRADA"/>
</dbReference>
<evidence type="ECO:0000256" key="12">
    <source>
        <dbReference type="NCBIfam" id="TIGR00416"/>
    </source>
</evidence>
<evidence type="ECO:0000256" key="3">
    <source>
        <dbReference type="ARBA" id="ARBA00022763"/>
    </source>
</evidence>
<name>V8CBG8_9HELI</name>
<feature type="region of interest" description="Disordered" evidence="14">
    <location>
        <begin position="172"/>
        <end position="193"/>
    </location>
</feature>
<dbReference type="InterPro" id="IPR027417">
    <property type="entry name" value="P-loop_NTPase"/>
</dbReference>
<dbReference type="NCBIfam" id="TIGR00416">
    <property type="entry name" value="sms"/>
    <property type="match status" value="1"/>
</dbReference>
<keyword evidence="8 11" id="KW-0346">Stress response</keyword>
<dbReference type="Pfam" id="PF18073">
    <property type="entry name" value="Zn_ribbon_LapB"/>
    <property type="match status" value="1"/>
</dbReference>
<evidence type="ECO:0000256" key="2">
    <source>
        <dbReference type="ARBA" id="ARBA00022741"/>
    </source>
</evidence>
<dbReference type="GO" id="GO:0140664">
    <property type="term" value="F:ATP-dependent DNA damage sensor activity"/>
    <property type="evidence" value="ECO:0007669"/>
    <property type="project" value="InterPro"/>
</dbReference>
<dbReference type="GO" id="GO:0006508">
    <property type="term" value="P:proteolysis"/>
    <property type="evidence" value="ECO:0007669"/>
    <property type="project" value="InterPro"/>
</dbReference>
<dbReference type="EMBL" id="AZJI01000004">
    <property type="protein sequence ID" value="ETD24061.1"/>
    <property type="molecule type" value="Genomic_DNA"/>
</dbReference>
<dbReference type="STRING" id="1357400.HMPREF2086_00808"/>
<dbReference type="InterPro" id="IPR020588">
    <property type="entry name" value="RecA_ATP-bd"/>
</dbReference>
<feature type="region of interest" description="Lon-protease-like" evidence="11">
    <location>
        <begin position="382"/>
        <end position="479"/>
    </location>
</feature>
<dbReference type="PANTHER" id="PTHR32472">
    <property type="entry name" value="DNA REPAIR PROTEIN RADA"/>
    <property type="match status" value="1"/>
</dbReference>
<evidence type="ECO:0000256" key="8">
    <source>
        <dbReference type="ARBA" id="ARBA00023016"/>
    </source>
</evidence>
<dbReference type="Pfam" id="PF06745">
    <property type="entry name" value="ATPase"/>
    <property type="match status" value="1"/>
</dbReference>
<comment type="similarity">
    <text evidence="11 13">Belongs to the RecA family. RadA subfamily.</text>
</comment>
<evidence type="ECO:0000256" key="10">
    <source>
        <dbReference type="ARBA" id="ARBA00023204"/>
    </source>
</evidence>
<evidence type="ECO:0000259" key="15">
    <source>
        <dbReference type="PROSITE" id="PS50162"/>
    </source>
</evidence>
<evidence type="ECO:0000256" key="11">
    <source>
        <dbReference type="HAMAP-Rule" id="MF_01498"/>
    </source>
</evidence>
<dbReference type="PANTHER" id="PTHR32472:SF10">
    <property type="entry name" value="DNA REPAIR PROTEIN RADA-LIKE PROTEIN"/>
    <property type="match status" value="1"/>
</dbReference>
<keyword evidence="10 11" id="KW-0234">DNA repair</keyword>
<evidence type="ECO:0000256" key="4">
    <source>
        <dbReference type="ARBA" id="ARBA00022771"/>
    </source>
</evidence>
<evidence type="ECO:0000256" key="5">
    <source>
        <dbReference type="ARBA" id="ARBA00022801"/>
    </source>
</evidence>
<dbReference type="HAMAP" id="MF_01498">
    <property type="entry name" value="RadA_bact"/>
    <property type="match status" value="1"/>
</dbReference>
<dbReference type="HOGENOM" id="CLU_018264_0_0_7"/>
<feature type="short sequence motif" description="RadA KNRFG motif" evidence="11">
    <location>
        <begin position="285"/>
        <end position="289"/>
    </location>
</feature>
<dbReference type="GO" id="GO:0005524">
    <property type="term" value="F:ATP binding"/>
    <property type="evidence" value="ECO:0007669"/>
    <property type="project" value="UniProtKB-UniRule"/>
</dbReference>
<evidence type="ECO:0000256" key="9">
    <source>
        <dbReference type="ARBA" id="ARBA00023125"/>
    </source>
</evidence>
<dbReference type="SUPFAM" id="SSF52540">
    <property type="entry name" value="P-loop containing nucleoside triphosphate hydrolases"/>
    <property type="match status" value="1"/>
</dbReference>
<dbReference type="GO" id="GO:0003684">
    <property type="term" value="F:damaged DNA binding"/>
    <property type="evidence" value="ECO:0007669"/>
    <property type="project" value="InterPro"/>
</dbReference>
<keyword evidence="5" id="KW-0378">Hydrolase</keyword>
<gene>
    <name evidence="11" type="primary">radA</name>
    <name evidence="16" type="ORF">HMPREF2086_00808</name>
</gene>
<dbReference type="RefSeq" id="WP_023927532.1">
    <property type="nucleotide sequence ID" value="NZ_KI669454.1"/>
</dbReference>
<dbReference type="CDD" id="cd01121">
    <property type="entry name" value="RadA_SMS_N"/>
    <property type="match status" value="1"/>
</dbReference>
<dbReference type="GO" id="GO:0008270">
    <property type="term" value="F:zinc ion binding"/>
    <property type="evidence" value="ECO:0007669"/>
    <property type="project" value="UniProtKB-KW"/>
</dbReference>
<dbReference type="PROSITE" id="PS50162">
    <property type="entry name" value="RECA_2"/>
    <property type="match status" value="1"/>
</dbReference>
<dbReference type="OrthoDB" id="9803906at2"/>